<feature type="domain" description="HTH LytTR-type" evidence="1">
    <location>
        <begin position="37"/>
        <end position="108"/>
    </location>
</feature>
<reference evidence="3" key="1">
    <citation type="journal article" date="2019" name="Int. J. Syst. Evol. Microbiol.">
        <title>The Global Catalogue of Microorganisms (GCM) 10K type strain sequencing project: providing services to taxonomists for standard genome sequencing and annotation.</title>
        <authorList>
            <consortium name="The Broad Institute Genomics Platform"/>
            <consortium name="The Broad Institute Genome Sequencing Center for Infectious Disease"/>
            <person name="Wu L."/>
            <person name="Ma J."/>
        </authorList>
    </citation>
    <scope>NUCLEOTIDE SEQUENCE [LARGE SCALE GENOMIC DNA]</scope>
    <source>
        <strain evidence="3">JCM 17925</strain>
    </source>
</reference>
<evidence type="ECO:0000313" key="2">
    <source>
        <dbReference type="EMBL" id="GAA4418749.1"/>
    </source>
</evidence>
<sequence length="119" mass="14117">MKVVDNKAYILWKGKRREIPLSQIIQVTSMGQYCKFHLEDGEQIITTANLRKAHSFLPVFWRIHWTRLVNPQHIRTWVRRSGLLVLSNGEKCQIADGRLPAFREQHRLWKPNPNTYLRA</sequence>
<dbReference type="SMART" id="SM00850">
    <property type="entry name" value="LytTR"/>
    <property type="match status" value="1"/>
</dbReference>
<protein>
    <recommendedName>
        <fullName evidence="1">HTH LytTR-type domain-containing protein</fullName>
    </recommendedName>
</protein>
<dbReference type="RefSeq" id="WP_345271031.1">
    <property type="nucleotide sequence ID" value="NZ_BAABHB010000017.1"/>
</dbReference>
<gene>
    <name evidence="2" type="ORF">GCM10023187_52450</name>
</gene>
<dbReference type="EMBL" id="BAABHB010000017">
    <property type="protein sequence ID" value="GAA4418749.1"/>
    <property type="molecule type" value="Genomic_DNA"/>
</dbReference>
<dbReference type="PROSITE" id="PS50930">
    <property type="entry name" value="HTH_LYTTR"/>
    <property type="match status" value="1"/>
</dbReference>
<name>A0ABP8KYJ3_9BACT</name>
<dbReference type="InterPro" id="IPR007492">
    <property type="entry name" value="LytTR_DNA-bd_dom"/>
</dbReference>
<dbReference type="Gene3D" id="2.40.50.1020">
    <property type="entry name" value="LytTr DNA-binding domain"/>
    <property type="match status" value="1"/>
</dbReference>
<dbReference type="Proteomes" id="UP001500936">
    <property type="component" value="Unassembled WGS sequence"/>
</dbReference>
<evidence type="ECO:0000313" key="3">
    <source>
        <dbReference type="Proteomes" id="UP001500936"/>
    </source>
</evidence>
<proteinExistence type="predicted"/>
<organism evidence="2 3">
    <name type="scientific">Nibrella viscosa</name>
    <dbReference type="NCBI Taxonomy" id="1084524"/>
    <lineage>
        <taxon>Bacteria</taxon>
        <taxon>Pseudomonadati</taxon>
        <taxon>Bacteroidota</taxon>
        <taxon>Cytophagia</taxon>
        <taxon>Cytophagales</taxon>
        <taxon>Spirosomataceae</taxon>
        <taxon>Nibrella</taxon>
    </lineage>
</organism>
<accession>A0ABP8KYJ3</accession>
<evidence type="ECO:0000259" key="1">
    <source>
        <dbReference type="PROSITE" id="PS50930"/>
    </source>
</evidence>
<dbReference type="Pfam" id="PF04397">
    <property type="entry name" value="LytTR"/>
    <property type="match status" value="1"/>
</dbReference>
<comment type="caution">
    <text evidence="2">The sequence shown here is derived from an EMBL/GenBank/DDBJ whole genome shotgun (WGS) entry which is preliminary data.</text>
</comment>
<keyword evidence="3" id="KW-1185">Reference proteome</keyword>